<dbReference type="SUPFAM" id="SSF55729">
    <property type="entry name" value="Acyl-CoA N-acyltransferases (Nat)"/>
    <property type="match status" value="1"/>
</dbReference>
<organism evidence="4 5">
    <name type="scientific">Roseicyclus mahoneyensis</name>
    <dbReference type="NCBI Taxonomy" id="164332"/>
    <lineage>
        <taxon>Bacteria</taxon>
        <taxon>Pseudomonadati</taxon>
        <taxon>Pseudomonadota</taxon>
        <taxon>Alphaproteobacteria</taxon>
        <taxon>Rhodobacterales</taxon>
        <taxon>Roseobacteraceae</taxon>
        <taxon>Roseicyclus</taxon>
    </lineage>
</organism>
<dbReference type="Pfam" id="PF00583">
    <property type="entry name" value="Acetyltransf_1"/>
    <property type="match status" value="1"/>
</dbReference>
<dbReference type="AlphaFoldDB" id="A0A316G3R6"/>
<dbReference type="Gene3D" id="3.40.630.30">
    <property type="match status" value="1"/>
</dbReference>
<sequence>MTIRRLDPSDWARFREIRLDMLRAAPRAFGATQSEWAAKPEREIRDWLSKVHTIAVFDGPRLLGTAGFQRRPGSRNTHRGEVVAVYLRPEARGQGHAARLFAALAVAARGEGLLQLELEVADWNAAAIASYARAGFVQVGKMPRAMQDGARFTDTLVMVLALDAG</sequence>
<protein>
    <submittedName>
        <fullName evidence="4">Acetyltransferase (GNAT) family protein</fullName>
    </submittedName>
</protein>
<dbReference type="InterPro" id="IPR016181">
    <property type="entry name" value="Acyl_CoA_acyltransferase"/>
</dbReference>
<evidence type="ECO:0000256" key="2">
    <source>
        <dbReference type="ARBA" id="ARBA00023315"/>
    </source>
</evidence>
<dbReference type="Proteomes" id="UP000245708">
    <property type="component" value="Unassembled WGS sequence"/>
</dbReference>
<dbReference type="PANTHER" id="PTHR43877:SF2">
    <property type="entry name" value="AMINOALKYLPHOSPHONATE N-ACETYLTRANSFERASE-RELATED"/>
    <property type="match status" value="1"/>
</dbReference>
<evidence type="ECO:0000313" key="5">
    <source>
        <dbReference type="Proteomes" id="UP000245708"/>
    </source>
</evidence>
<gene>
    <name evidence="4" type="ORF">C7455_11615</name>
</gene>
<dbReference type="GO" id="GO:0016747">
    <property type="term" value="F:acyltransferase activity, transferring groups other than amino-acyl groups"/>
    <property type="evidence" value="ECO:0007669"/>
    <property type="project" value="InterPro"/>
</dbReference>
<dbReference type="PROSITE" id="PS51186">
    <property type="entry name" value="GNAT"/>
    <property type="match status" value="1"/>
</dbReference>
<proteinExistence type="predicted"/>
<keyword evidence="2" id="KW-0012">Acyltransferase</keyword>
<dbReference type="CDD" id="cd04301">
    <property type="entry name" value="NAT_SF"/>
    <property type="match status" value="1"/>
</dbReference>
<dbReference type="InterPro" id="IPR050832">
    <property type="entry name" value="Bact_Acetyltransf"/>
</dbReference>
<accession>A0A316G3R6</accession>
<keyword evidence="1 4" id="KW-0808">Transferase</keyword>
<dbReference type="PANTHER" id="PTHR43877">
    <property type="entry name" value="AMINOALKYLPHOSPHONATE N-ACETYLTRANSFERASE-RELATED-RELATED"/>
    <property type="match status" value="1"/>
</dbReference>
<dbReference type="RefSeq" id="WP_170119154.1">
    <property type="nucleotide sequence ID" value="NZ_QGGW01000016.1"/>
</dbReference>
<evidence type="ECO:0000313" key="4">
    <source>
        <dbReference type="EMBL" id="PWK55581.1"/>
    </source>
</evidence>
<reference evidence="4 5" key="1">
    <citation type="submission" date="2018-05" db="EMBL/GenBank/DDBJ databases">
        <title>Genomic Encyclopedia of Type Strains, Phase IV (KMG-IV): sequencing the most valuable type-strain genomes for metagenomic binning, comparative biology and taxonomic classification.</title>
        <authorList>
            <person name="Goeker M."/>
        </authorList>
    </citation>
    <scope>NUCLEOTIDE SEQUENCE [LARGE SCALE GENOMIC DNA]</scope>
    <source>
        <strain evidence="4 5">DSM 16097</strain>
    </source>
</reference>
<keyword evidence="5" id="KW-1185">Reference proteome</keyword>
<comment type="caution">
    <text evidence="4">The sequence shown here is derived from an EMBL/GenBank/DDBJ whole genome shotgun (WGS) entry which is preliminary data.</text>
</comment>
<evidence type="ECO:0000259" key="3">
    <source>
        <dbReference type="PROSITE" id="PS51186"/>
    </source>
</evidence>
<dbReference type="EMBL" id="QGGW01000016">
    <property type="protein sequence ID" value="PWK55581.1"/>
    <property type="molecule type" value="Genomic_DNA"/>
</dbReference>
<feature type="domain" description="N-acetyltransferase" evidence="3">
    <location>
        <begin position="1"/>
        <end position="163"/>
    </location>
</feature>
<dbReference type="InterPro" id="IPR000182">
    <property type="entry name" value="GNAT_dom"/>
</dbReference>
<evidence type="ECO:0000256" key="1">
    <source>
        <dbReference type="ARBA" id="ARBA00022679"/>
    </source>
</evidence>
<name>A0A316G3R6_9RHOB</name>